<sequence>MRILLFVLLSLIGLTVSQKFGLHALHKFGKKHLKSKIHRAGLLAALRLVPKLILLPYDVSPIKQLVIVPQSNEFHSPTVRISRMMTGLDVKRLAREWPDSVTPGGPGPEWW</sequence>
<name>A0AAJ7PAY7_9ACAR</name>
<dbReference type="GeneID" id="108865125"/>
<gene>
    <name evidence="3" type="primary">LOC108865125</name>
</gene>
<accession>A0AAJ7PAY7</accession>
<evidence type="ECO:0000256" key="1">
    <source>
        <dbReference type="SAM" id="SignalP"/>
    </source>
</evidence>
<dbReference type="AlphaFoldDB" id="A0AAJ7PAY7"/>
<feature type="chain" id="PRO_5042527827" evidence="1">
    <location>
        <begin position="18"/>
        <end position="111"/>
    </location>
</feature>
<proteinExistence type="predicted"/>
<dbReference type="Proteomes" id="UP000694867">
    <property type="component" value="Unplaced"/>
</dbReference>
<reference evidence="3" key="1">
    <citation type="submission" date="2025-08" db="UniProtKB">
        <authorList>
            <consortium name="RefSeq"/>
        </authorList>
    </citation>
    <scope>IDENTIFICATION</scope>
</reference>
<dbReference type="RefSeq" id="XP_018497328.1">
    <property type="nucleotide sequence ID" value="XM_018641812.1"/>
</dbReference>
<organism evidence="2 3">
    <name type="scientific">Galendromus occidentalis</name>
    <name type="common">western predatory mite</name>
    <dbReference type="NCBI Taxonomy" id="34638"/>
    <lineage>
        <taxon>Eukaryota</taxon>
        <taxon>Metazoa</taxon>
        <taxon>Ecdysozoa</taxon>
        <taxon>Arthropoda</taxon>
        <taxon>Chelicerata</taxon>
        <taxon>Arachnida</taxon>
        <taxon>Acari</taxon>
        <taxon>Parasitiformes</taxon>
        <taxon>Mesostigmata</taxon>
        <taxon>Gamasina</taxon>
        <taxon>Phytoseioidea</taxon>
        <taxon>Phytoseiidae</taxon>
        <taxon>Typhlodrominae</taxon>
        <taxon>Galendromus</taxon>
    </lineage>
</organism>
<evidence type="ECO:0000313" key="2">
    <source>
        <dbReference type="Proteomes" id="UP000694867"/>
    </source>
</evidence>
<evidence type="ECO:0000313" key="3">
    <source>
        <dbReference type="RefSeq" id="XP_018497328.1"/>
    </source>
</evidence>
<keyword evidence="1" id="KW-0732">Signal</keyword>
<keyword evidence="2" id="KW-1185">Reference proteome</keyword>
<feature type="signal peptide" evidence="1">
    <location>
        <begin position="1"/>
        <end position="17"/>
    </location>
</feature>
<protein>
    <submittedName>
        <fullName evidence="3">Uncharacterized protein LOC108865125</fullName>
    </submittedName>
</protein>
<dbReference type="KEGG" id="goe:108865125"/>